<evidence type="ECO:0000256" key="1">
    <source>
        <dbReference type="SAM" id="Coils"/>
    </source>
</evidence>
<keyword evidence="5" id="KW-1185">Reference proteome</keyword>
<accession>A0ABZ0QEK1</accession>
<proteinExistence type="predicted"/>
<evidence type="ECO:0000256" key="3">
    <source>
        <dbReference type="SAM" id="Phobius"/>
    </source>
</evidence>
<feature type="coiled-coil region" evidence="1">
    <location>
        <begin position="52"/>
        <end position="79"/>
    </location>
</feature>
<feature type="transmembrane region" description="Helical" evidence="3">
    <location>
        <begin position="135"/>
        <end position="160"/>
    </location>
</feature>
<dbReference type="Proteomes" id="UP001304071">
    <property type="component" value="Chromosome 1"/>
</dbReference>
<sequence length="258" mass="28679">MSINDKQLKLARAAAFWGLFIAVFSVSSNASEPKPEIDTYQNSSVSIAVSELAEIKATLSKQEKSIKQLIDKQQSNEEKYAPKVRVESLEKSLGAVTSEKAQPKEETRLELRLESIESSLNSMSDKDDYFTYADMAAVAITCVAVLLTIVGLVIAGLAFWGYREIKELTKTSASKEAQSVAKQTMEEMINGVAKSELEKLINDGKLQNTLQDAVDMILRNDPNNSEKKRTEELLSELDFDESEFDGTESDENFDGDKR</sequence>
<evidence type="ECO:0000313" key="5">
    <source>
        <dbReference type="Proteomes" id="UP001304071"/>
    </source>
</evidence>
<name>A0ABZ0QEK1_9VIBR</name>
<dbReference type="RefSeq" id="WP_261893958.1">
    <property type="nucleotide sequence ID" value="NZ_AP024895.1"/>
</dbReference>
<evidence type="ECO:0000313" key="4">
    <source>
        <dbReference type="EMBL" id="WPC73951.1"/>
    </source>
</evidence>
<dbReference type="EMBL" id="CP138203">
    <property type="protein sequence ID" value="WPC73951.1"/>
    <property type="molecule type" value="Genomic_DNA"/>
</dbReference>
<feature type="compositionally biased region" description="Acidic residues" evidence="2">
    <location>
        <begin position="233"/>
        <end position="258"/>
    </location>
</feature>
<organism evidence="4 5">
    <name type="scientific">Vibrio porteresiae DSM 19223</name>
    <dbReference type="NCBI Taxonomy" id="1123496"/>
    <lineage>
        <taxon>Bacteria</taxon>
        <taxon>Pseudomonadati</taxon>
        <taxon>Pseudomonadota</taxon>
        <taxon>Gammaproteobacteria</taxon>
        <taxon>Vibrionales</taxon>
        <taxon>Vibrionaceae</taxon>
        <taxon>Vibrio</taxon>
    </lineage>
</organism>
<evidence type="ECO:0000256" key="2">
    <source>
        <dbReference type="SAM" id="MobiDB-lite"/>
    </source>
</evidence>
<keyword evidence="3" id="KW-0472">Membrane</keyword>
<keyword evidence="3" id="KW-0812">Transmembrane</keyword>
<feature type="region of interest" description="Disordered" evidence="2">
    <location>
        <begin position="218"/>
        <end position="258"/>
    </location>
</feature>
<protein>
    <submittedName>
        <fullName evidence="4">Uncharacterized protein</fullName>
    </submittedName>
</protein>
<reference evidence="4 5" key="1">
    <citation type="submission" date="2023-11" db="EMBL/GenBank/DDBJ databases">
        <title>Plant-associative lifestyle of Vibrio porteresiae and its evolutionary dynamics.</title>
        <authorList>
            <person name="Rameshkumar N."/>
            <person name="Kirti K."/>
        </authorList>
    </citation>
    <scope>NUCLEOTIDE SEQUENCE [LARGE SCALE GENOMIC DNA]</scope>
    <source>
        <strain evidence="4 5">MSSRF30</strain>
    </source>
</reference>
<gene>
    <name evidence="4" type="ORF">R8Z52_01295</name>
</gene>
<keyword evidence="3" id="KW-1133">Transmembrane helix</keyword>
<keyword evidence="1" id="KW-0175">Coiled coil</keyword>